<dbReference type="RefSeq" id="WP_367781070.1">
    <property type="nucleotide sequence ID" value="NZ_JBFMIA010000298.1"/>
</dbReference>
<dbReference type="PROSITE" id="PS50294">
    <property type="entry name" value="WD_REPEATS_REGION"/>
    <property type="match status" value="1"/>
</dbReference>
<feature type="repeat" description="WD" evidence="1">
    <location>
        <begin position="7"/>
        <end position="42"/>
    </location>
</feature>
<feature type="non-terminal residue" evidence="2">
    <location>
        <position position="42"/>
    </location>
</feature>
<comment type="caution">
    <text evidence="2">The sequence shown here is derived from an EMBL/GenBank/DDBJ whole genome shotgun (WGS) entry which is preliminary data.</text>
</comment>
<evidence type="ECO:0000313" key="2">
    <source>
        <dbReference type="EMBL" id="MEW9503609.1"/>
    </source>
</evidence>
<dbReference type="EMBL" id="JBFMIA010000298">
    <property type="protein sequence ID" value="MEW9503609.1"/>
    <property type="molecule type" value="Genomic_DNA"/>
</dbReference>
<proteinExistence type="predicted"/>
<keyword evidence="1" id="KW-0853">WD repeat</keyword>
<evidence type="ECO:0000256" key="1">
    <source>
        <dbReference type="PROSITE-ProRule" id="PRU00221"/>
    </source>
</evidence>
<gene>
    <name evidence="2" type="ORF">AB1471_17935</name>
</gene>
<reference evidence="2 3" key="1">
    <citation type="journal article" date="1979" name="Int. J. Syst. Evol. Microbiol.">
        <title>Bacillus globisporus subsp. marinus subsp. nov.</title>
        <authorList>
            <person name="Liu H."/>
        </authorList>
    </citation>
    <scope>NUCLEOTIDE SEQUENCE [LARGE SCALE GENOMIC DNA]</scope>
    <source>
        <strain evidence="2 3">DSM 1297</strain>
    </source>
</reference>
<protein>
    <submittedName>
        <fullName evidence="2">WD40 repeat domain-containing protein</fullName>
    </submittedName>
</protein>
<keyword evidence="3" id="KW-1185">Reference proteome</keyword>
<accession>A0ABV3Q8E2</accession>
<sequence>MTAIDSPYSHKEPVLDIKWVYDHSLKKNLLASAGADGKLLFW</sequence>
<evidence type="ECO:0000313" key="3">
    <source>
        <dbReference type="Proteomes" id="UP001556040"/>
    </source>
</evidence>
<organism evidence="2 3">
    <name type="scientific">Jeotgalibacillus marinus</name>
    <dbReference type="NCBI Taxonomy" id="86667"/>
    <lineage>
        <taxon>Bacteria</taxon>
        <taxon>Bacillati</taxon>
        <taxon>Bacillota</taxon>
        <taxon>Bacilli</taxon>
        <taxon>Bacillales</taxon>
        <taxon>Caryophanaceae</taxon>
        <taxon>Jeotgalibacillus</taxon>
    </lineage>
</organism>
<dbReference type="InterPro" id="IPR001680">
    <property type="entry name" value="WD40_rpt"/>
</dbReference>
<name>A0ABV3Q8E2_9BACL</name>
<dbReference type="Proteomes" id="UP001556040">
    <property type="component" value="Unassembled WGS sequence"/>
</dbReference>
<dbReference type="PROSITE" id="PS50082">
    <property type="entry name" value="WD_REPEATS_2"/>
    <property type="match status" value="1"/>
</dbReference>